<keyword evidence="5" id="KW-1185">Reference proteome</keyword>
<evidence type="ECO:0000256" key="2">
    <source>
        <dbReference type="ARBA" id="ARBA00022472"/>
    </source>
</evidence>
<sequence>MFAVFCRRRLILRVPPNDCCIFVAQQFRAPQTQNSFLVRSCSTSVCENASENKSFTVSYLINSCGLSSNDAISASKKLCIKSQEKPDAVLKLLRQYGFADAHIHRIVTRYPRILVASPLKTLLPKLEFFVSIGVPLPVLARKLSGYPFIFWRSLKNTIIPSYNDLKALLQSDERVARVFKRSPRVFGRWGEGVVSSKISMLRERGVPESTIVSLVAHQPTLLVSTKEKFAAYVDRAIGMGFDVSKGAFVDAIQVFVSLGESNLKQKMEVYSRCGWSDSEINAAFSKHPICMTLSKEKITATMDFLVNTWSCEPAAIAQFPVLVCFSLEKRIKPRYLVSKILNEKGLKKMRSVTTLLYMAEDKFLKNYIVKYEKDIPELLDIYLGKAEMGLNRDK</sequence>
<dbReference type="InterPro" id="IPR003690">
    <property type="entry name" value="MTERF"/>
</dbReference>
<dbReference type="GO" id="GO:0006353">
    <property type="term" value="P:DNA-templated transcription termination"/>
    <property type="evidence" value="ECO:0007669"/>
    <property type="project" value="UniProtKB-KW"/>
</dbReference>
<comment type="caution">
    <text evidence="4">The sequence shown here is derived from an EMBL/GenBank/DDBJ whole genome shotgun (WGS) entry which is preliminary data.</text>
</comment>
<dbReference type="Gene3D" id="1.25.70.10">
    <property type="entry name" value="Transcription termination factor 3, mitochondrial"/>
    <property type="match status" value="1"/>
</dbReference>
<dbReference type="PANTHER" id="PTHR13068">
    <property type="entry name" value="CGI-12 PROTEIN-RELATED"/>
    <property type="match status" value="1"/>
</dbReference>
<keyword evidence="2" id="KW-0805">Transcription regulation</keyword>
<evidence type="ECO:0000313" key="5">
    <source>
        <dbReference type="Proteomes" id="UP000653305"/>
    </source>
</evidence>
<dbReference type="Pfam" id="PF02536">
    <property type="entry name" value="mTERF"/>
    <property type="match status" value="2"/>
</dbReference>
<evidence type="ECO:0000313" key="4">
    <source>
        <dbReference type="EMBL" id="GFP85643.1"/>
    </source>
</evidence>
<name>A0A830BN24_9LAMI</name>
<dbReference type="PANTHER" id="PTHR13068:SF133">
    <property type="entry name" value="MITOCHONDRIAL TRANSCRIPTION TERMINATION FACTOR FAMILY PROTEIN"/>
    <property type="match status" value="1"/>
</dbReference>
<keyword evidence="2" id="KW-0806">Transcription termination</keyword>
<dbReference type="Proteomes" id="UP000653305">
    <property type="component" value="Unassembled WGS sequence"/>
</dbReference>
<dbReference type="AlphaFoldDB" id="A0A830BN24"/>
<dbReference type="EMBL" id="BMAC01000109">
    <property type="protein sequence ID" value="GFP85643.1"/>
    <property type="molecule type" value="Genomic_DNA"/>
</dbReference>
<protein>
    <recommendedName>
        <fullName evidence="6">Mitochondrial transcription termination factor</fullName>
    </recommendedName>
</protein>
<dbReference type="SMART" id="SM00733">
    <property type="entry name" value="Mterf"/>
    <property type="match status" value="7"/>
</dbReference>
<proteinExistence type="inferred from homology"/>
<organism evidence="4 5">
    <name type="scientific">Phtheirospermum japonicum</name>
    <dbReference type="NCBI Taxonomy" id="374723"/>
    <lineage>
        <taxon>Eukaryota</taxon>
        <taxon>Viridiplantae</taxon>
        <taxon>Streptophyta</taxon>
        <taxon>Embryophyta</taxon>
        <taxon>Tracheophyta</taxon>
        <taxon>Spermatophyta</taxon>
        <taxon>Magnoliopsida</taxon>
        <taxon>eudicotyledons</taxon>
        <taxon>Gunneridae</taxon>
        <taxon>Pentapetalae</taxon>
        <taxon>asterids</taxon>
        <taxon>lamiids</taxon>
        <taxon>Lamiales</taxon>
        <taxon>Orobanchaceae</taxon>
        <taxon>Orobanchaceae incertae sedis</taxon>
        <taxon>Phtheirospermum</taxon>
    </lineage>
</organism>
<reference evidence="4" key="1">
    <citation type="submission" date="2020-07" db="EMBL/GenBank/DDBJ databases">
        <title>Ethylene signaling mediates host invasion by parasitic plants.</title>
        <authorList>
            <person name="Yoshida S."/>
        </authorList>
    </citation>
    <scope>NUCLEOTIDE SEQUENCE</scope>
    <source>
        <strain evidence="4">Okayama</strain>
    </source>
</reference>
<evidence type="ECO:0008006" key="6">
    <source>
        <dbReference type="Google" id="ProtNLM"/>
    </source>
</evidence>
<keyword evidence="2" id="KW-0804">Transcription</keyword>
<dbReference type="OrthoDB" id="637682at2759"/>
<dbReference type="GO" id="GO:0003676">
    <property type="term" value="F:nucleic acid binding"/>
    <property type="evidence" value="ECO:0007669"/>
    <property type="project" value="InterPro"/>
</dbReference>
<gene>
    <name evidence="4" type="ORF">PHJA_000708000</name>
</gene>
<comment type="similarity">
    <text evidence="1">Belongs to the mTERF family.</text>
</comment>
<evidence type="ECO:0000256" key="3">
    <source>
        <dbReference type="ARBA" id="ARBA00022946"/>
    </source>
</evidence>
<evidence type="ECO:0000256" key="1">
    <source>
        <dbReference type="ARBA" id="ARBA00007692"/>
    </source>
</evidence>
<keyword evidence="3" id="KW-0809">Transit peptide</keyword>
<dbReference type="InterPro" id="IPR038538">
    <property type="entry name" value="MTERF_sf"/>
</dbReference>
<dbReference type="FunFam" id="1.25.70.10:FF:000001">
    <property type="entry name" value="Mitochondrial transcription termination factor-like"/>
    <property type="match status" value="1"/>
</dbReference>
<accession>A0A830BN24</accession>